<keyword evidence="4 10" id="KW-0812">Transmembrane</keyword>
<evidence type="ECO:0000256" key="6">
    <source>
        <dbReference type="ARBA" id="ARBA00022989"/>
    </source>
</evidence>
<feature type="transmembrane region" description="Helical" evidence="10">
    <location>
        <begin position="170"/>
        <end position="192"/>
    </location>
</feature>
<proteinExistence type="inferred from homology"/>
<evidence type="ECO:0000256" key="1">
    <source>
        <dbReference type="ARBA" id="ARBA00004651"/>
    </source>
</evidence>
<keyword evidence="5 10" id="KW-0552">Olfaction</keyword>
<feature type="transmembrane region" description="Helical" evidence="10">
    <location>
        <begin position="71"/>
        <end position="92"/>
    </location>
</feature>
<evidence type="ECO:0000256" key="11">
    <source>
        <dbReference type="SAM" id="MobiDB-lite"/>
    </source>
</evidence>
<accession>A0ABN7BDP6</accession>
<reference evidence="12 13" key="1">
    <citation type="submission" date="2023-09" db="EMBL/GenBank/DDBJ databases">
        <title>Nesidiocoris tenuis whole genome shotgun sequence.</title>
        <authorList>
            <person name="Shibata T."/>
            <person name="Shimoda M."/>
            <person name="Kobayashi T."/>
            <person name="Uehara T."/>
        </authorList>
    </citation>
    <scope>NUCLEOTIDE SEQUENCE [LARGE SCALE GENOMIC DNA]</scope>
    <source>
        <strain evidence="12 13">Japan</strain>
    </source>
</reference>
<feature type="compositionally biased region" description="Polar residues" evidence="11">
    <location>
        <begin position="9"/>
        <end position="19"/>
    </location>
</feature>
<evidence type="ECO:0000256" key="9">
    <source>
        <dbReference type="ARBA" id="ARBA00023224"/>
    </source>
</evidence>
<keyword evidence="13" id="KW-1185">Reference proteome</keyword>
<feature type="region of interest" description="Disordered" evidence="11">
    <location>
        <begin position="1"/>
        <end position="21"/>
    </location>
</feature>
<feature type="transmembrane region" description="Helical" evidence="10">
    <location>
        <begin position="324"/>
        <end position="344"/>
    </location>
</feature>
<keyword evidence="7 10" id="KW-0472">Membrane</keyword>
<feature type="transmembrane region" description="Helical" evidence="10">
    <location>
        <begin position="245"/>
        <end position="267"/>
    </location>
</feature>
<comment type="similarity">
    <text evidence="10">Belongs to the insect chemoreceptor superfamily. Heteromeric odorant receptor channel (TC 1.A.69) family.</text>
</comment>
<dbReference type="Pfam" id="PF02949">
    <property type="entry name" value="7tm_6"/>
    <property type="match status" value="1"/>
</dbReference>
<feature type="transmembrane region" description="Helical" evidence="10">
    <location>
        <begin position="104"/>
        <end position="123"/>
    </location>
</feature>
<feature type="transmembrane region" description="Helical" evidence="10">
    <location>
        <begin position="213"/>
        <end position="233"/>
    </location>
</feature>
<evidence type="ECO:0000313" key="12">
    <source>
        <dbReference type="EMBL" id="BET02501.1"/>
    </source>
</evidence>
<comment type="subcellular location">
    <subcellularLocation>
        <location evidence="1 10">Cell membrane</location>
        <topology evidence="1 10">Multi-pass membrane protein</topology>
    </subcellularLocation>
</comment>
<evidence type="ECO:0000256" key="5">
    <source>
        <dbReference type="ARBA" id="ARBA00022725"/>
    </source>
</evidence>
<keyword evidence="3 10" id="KW-0716">Sensory transduction</keyword>
<sequence length="453" mass="51369">MPEIKTDLSKQPSMGSSLPTIGKFRPARAWNELTAGETDEAFKKGYGQNYGLFLTIGGHYWGTSYYRLAPIWFLTFGCWCQLLIIGAVRKALKTMDMEPMSENLLFIVMAGNMMLISINYLYYRKFIDDFFTAAGAGFFDYGDTLDSKTRQKIEKLVTETARNKERAVSIFGIIVSICSAGMLAKTVGNYFIRYRNIVDVVDTEISKKQLIAFWFYGIEHWPMYLFCCTSLYSMQLFLMNNIASYVASFIAFSETIVCELQIVSLGFREVTARAKHICKLRYGEFEKADTLRYDACLREALRASVRHHIVTLEILNGFRAFMSFPLFTVMLTSALMLCMSGYLLTADGIPLPVKGFSSLMATAVSIYSFLFCNYGERINEGFNDVGDQLYADKWMQSSRVIKPYMAMVKNRCTQPIKLSGGGILEVNLDAFSNVIKTAFSYINFLRTLSNSSH</sequence>
<dbReference type="InterPro" id="IPR004117">
    <property type="entry name" value="7tm6_olfct_rcpt"/>
</dbReference>
<protein>
    <recommendedName>
        <fullName evidence="10">Odorant receptor</fullName>
    </recommendedName>
</protein>
<organism evidence="12 13">
    <name type="scientific">Nesidiocoris tenuis</name>
    <dbReference type="NCBI Taxonomy" id="355587"/>
    <lineage>
        <taxon>Eukaryota</taxon>
        <taxon>Metazoa</taxon>
        <taxon>Ecdysozoa</taxon>
        <taxon>Arthropoda</taxon>
        <taxon>Hexapoda</taxon>
        <taxon>Insecta</taxon>
        <taxon>Pterygota</taxon>
        <taxon>Neoptera</taxon>
        <taxon>Paraneoptera</taxon>
        <taxon>Hemiptera</taxon>
        <taxon>Heteroptera</taxon>
        <taxon>Panheteroptera</taxon>
        <taxon>Cimicomorpha</taxon>
        <taxon>Miridae</taxon>
        <taxon>Dicyphina</taxon>
        <taxon>Nesidiocoris</taxon>
    </lineage>
</organism>
<evidence type="ECO:0000256" key="8">
    <source>
        <dbReference type="ARBA" id="ARBA00023170"/>
    </source>
</evidence>
<evidence type="ECO:0000313" key="13">
    <source>
        <dbReference type="Proteomes" id="UP001307889"/>
    </source>
</evidence>
<dbReference type="EMBL" id="AP028922">
    <property type="protein sequence ID" value="BET02501.1"/>
    <property type="molecule type" value="Genomic_DNA"/>
</dbReference>
<evidence type="ECO:0000256" key="2">
    <source>
        <dbReference type="ARBA" id="ARBA00022475"/>
    </source>
</evidence>
<gene>
    <name evidence="12" type="ORF">NTJ_15319</name>
</gene>
<evidence type="ECO:0000256" key="7">
    <source>
        <dbReference type="ARBA" id="ARBA00023136"/>
    </source>
</evidence>
<evidence type="ECO:0000256" key="4">
    <source>
        <dbReference type="ARBA" id="ARBA00022692"/>
    </source>
</evidence>
<keyword evidence="6 10" id="KW-1133">Transmembrane helix</keyword>
<evidence type="ECO:0000256" key="3">
    <source>
        <dbReference type="ARBA" id="ARBA00022606"/>
    </source>
</evidence>
<feature type="transmembrane region" description="Helical" evidence="10">
    <location>
        <begin position="356"/>
        <end position="374"/>
    </location>
</feature>
<keyword evidence="9 10" id="KW-0807">Transducer</keyword>
<keyword evidence="2" id="KW-1003">Cell membrane</keyword>
<dbReference type="PANTHER" id="PTHR21137">
    <property type="entry name" value="ODORANT RECEPTOR"/>
    <property type="match status" value="1"/>
</dbReference>
<dbReference type="PANTHER" id="PTHR21137:SF35">
    <property type="entry name" value="ODORANT RECEPTOR 19A-RELATED"/>
    <property type="match status" value="1"/>
</dbReference>
<name>A0ABN7BDP6_9HEMI</name>
<dbReference type="Proteomes" id="UP001307889">
    <property type="component" value="Chromosome 14"/>
</dbReference>
<evidence type="ECO:0000256" key="10">
    <source>
        <dbReference type="RuleBase" id="RU351113"/>
    </source>
</evidence>
<keyword evidence="8 10" id="KW-0675">Receptor</keyword>